<gene>
    <name evidence="1" type="ORF">EUGRSUZ_E01475</name>
</gene>
<evidence type="ECO:0000313" key="1">
    <source>
        <dbReference type="EMBL" id="KCW73032.1"/>
    </source>
</evidence>
<organism evidence="1">
    <name type="scientific">Eucalyptus grandis</name>
    <name type="common">Flooded gum</name>
    <dbReference type="NCBI Taxonomy" id="71139"/>
    <lineage>
        <taxon>Eukaryota</taxon>
        <taxon>Viridiplantae</taxon>
        <taxon>Streptophyta</taxon>
        <taxon>Embryophyta</taxon>
        <taxon>Tracheophyta</taxon>
        <taxon>Spermatophyta</taxon>
        <taxon>Magnoliopsida</taxon>
        <taxon>eudicotyledons</taxon>
        <taxon>Gunneridae</taxon>
        <taxon>Pentapetalae</taxon>
        <taxon>rosids</taxon>
        <taxon>malvids</taxon>
        <taxon>Myrtales</taxon>
        <taxon>Myrtaceae</taxon>
        <taxon>Myrtoideae</taxon>
        <taxon>Eucalypteae</taxon>
        <taxon>Eucalyptus</taxon>
    </lineage>
</organism>
<sequence length="82" mass="9412">MVKMWDHLARNEVGSSAAHPCSFICFRLVFGWQQNLGARDCPSRHTFVGPKLFFISLIRHAQLYFCLNNSSETEMVPPPQLM</sequence>
<protein>
    <submittedName>
        <fullName evidence="1">Uncharacterized protein</fullName>
    </submittedName>
</protein>
<dbReference type="EMBL" id="KK198757">
    <property type="protein sequence ID" value="KCW73032.1"/>
    <property type="molecule type" value="Genomic_DNA"/>
</dbReference>
<dbReference type="AlphaFoldDB" id="A0A059C3V9"/>
<name>A0A059C3V9_EUCGR</name>
<reference evidence="1" key="1">
    <citation type="submission" date="2013-07" db="EMBL/GenBank/DDBJ databases">
        <title>The genome of Eucalyptus grandis.</title>
        <authorList>
            <person name="Schmutz J."/>
            <person name="Hayes R."/>
            <person name="Myburg A."/>
            <person name="Tuskan G."/>
            <person name="Grattapaglia D."/>
            <person name="Rokhsar D.S."/>
        </authorList>
    </citation>
    <scope>NUCLEOTIDE SEQUENCE</scope>
    <source>
        <tissue evidence="1">Leaf extractions</tissue>
    </source>
</reference>
<dbReference type="Gramene" id="KCW73032">
    <property type="protein sequence ID" value="KCW73032"/>
    <property type="gene ID" value="EUGRSUZ_E01475"/>
</dbReference>
<proteinExistence type="predicted"/>
<accession>A0A059C3V9</accession>
<dbReference type="InParanoid" id="A0A059C3V9"/>